<name>A0A8J8MSJ8_9RHOB</name>
<evidence type="ECO:0000256" key="1">
    <source>
        <dbReference type="ARBA" id="ARBA00010690"/>
    </source>
</evidence>
<dbReference type="Gene3D" id="3.40.1690.10">
    <property type="entry name" value="secretion proteins EscU"/>
    <property type="match status" value="1"/>
</dbReference>
<dbReference type="PANTHER" id="PTHR30531">
    <property type="entry name" value="FLAGELLAR BIOSYNTHETIC PROTEIN FLHB"/>
    <property type="match status" value="1"/>
</dbReference>
<feature type="transmembrane region" description="Helical" evidence="3">
    <location>
        <begin position="187"/>
        <end position="209"/>
    </location>
</feature>
<keyword evidence="4" id="KW-0966">Cell projection</keyword>
<dbReference type="KEGG" id="fap:GR316_06425"/>
<accession>A0A8J8MSJ8</accession>
<dbReference type="EMBL" id="CP047289">
    <property type="protein sequence ID" value="QUS35926.1"/>
    <property type="molecule type" value="Genomic_DNA"/>
</dbReference>
<feature type="compositionally biased region" description="Basic and acidic residues" evidence="2">
    <location>
        <begin position="7"/>
        <end position="23"/>
    </location>
</feature>
<dbReference type="Proteomes" id="UP000679284">
    <property type="component" value="Chromosome"/>
</dbReference>
<proteinExistence type="inferred from homology"/>
<dbReference type="GO" id="GO:0005886">
    <property type="term" value="C:plasma membrane"/>
    <property type="evidence" value="ECO:0007669"/>
    <property type="project" value="TreeGrafter"/>
</dbReference>
<dbReference type="PANTHER" id="PTHR30531:SF12">
    <property type="entry name" value="FLAGELLAR BIOSYNTHETIC PROTEIN FLHB"/>
    <property type="match status" value="1"/>
</dbReference>
<feature type="transmembrane region" description="Helical" evidence="3">
    <location>
        <begin position="83"/>
        <end position="108"/>
    </location>
</feature>
<evidence type="ECO:0000256" key="2">
    <source>
        <dbReference type="SAM" id="MobiDB-lite"/>
    </source>
</evidence>
<sequence>MSDEGEKEFAASRQRLDEARKKGEIPRSTDLTWAGACAGLVLAATLSGPGLRKAGGILQTVIAQADRMAPMMRDGAAPVLSDVVGALLGALAPLFALPLLGAVLALGLQRAFLFTPSRLAPKLDRISPLAAAKNRFGRQGLSEFGKSLAKMLVVGVVLTLFLKARLPTLLITIETDPGIGVALLLRMILHFLGVVLVIALAFGAADYLWQRHEHGRRNRMSRQEMMDEHKTAEGDPHMKAQRRQRGMDMAMNQMLADVPKADVVLVNPTHYAVALAWDRASGRAPVCVAKGTDAIAARIREAAATAGVPIHRDPPTARVLHAALAIGDEIHPDHYRAVAAAIRFAETLRRRAKDRG</sequence>
<feature type="region of interest" description="Disordered" evidence="2">
    <location>
        <begin position="1"/>
        <end position="23"/>
    </location>
</feature>
<reference evidence="4" key="1">
    <citation type="submission" date="2020-01" db="EMBL/GenBank/DDBJ databases">
        <authorList>
            <person name="Yang Y."/>
            <person name="Kwon Y.M."/>
        </authorList>
    </citation>
    <scope>NUCLEOTIDE SEQUENCE</scope>
    <source>
        <strain evidence="4">PG104</strain>
    </source>
</reference>
<keyword evidence="4" id="KW-0282">Flagellum</keyword>
<dbReference type="AlphaFoldDB" id="A0A8J8MSJ8"/>
<keyword evidence="3" id="KW-0472">Membrane</keyword>
<organism evidence="4 5">
    <name type="scientific">Falsirhodobacter algicola</name>
    <dbReference type="NCBI Taxonomy" id="2692330"/>
    <lineage>
        <taxon>Bacteria</taxon>
        <taxon>Pseudomonadati</taxon>
        <taxon>Pseudomonadota</taxon>
        <taxon>Alphaproteobacteria</taxon>
        <taxon>Rhodobacterales</taxon>
        <taxon>Paracoccaceae</taxon>
        <taxon>Falsirhodobacter</taxon>
    </lineage>
</organism>
<dbReference type="GO" id="GO:0009306">
    <property type="term" value="P:protein secretion"/>
    <property type="evidence" value="ECO:0007669"/>
    <property type="project" value="InterPro"/>
</dbReference>
<keyword evidence="4" id="KW-0969">Cilium</keyword>
<dbReference type="RefSeq" id="WP_211783146.1">
    <property type="nucleotide sequence ID" value="NZ_CP047289.1"/>
</dbReference>
<evidence type="ECO:0000313" key="4">
    <source>
        <dbReference type="EMBL" id="QUS35926.1"/>
    </source>
</evidence>
<evidence type="ECO:0000313" key="5">
    <source>
        <dbReference type="Proteomes" id="UP000679284"/>
    </source>
</evidence>
<keyword evidence="3" id="KW-1133">Transmembrane helix</keyword>
<dbReference type="PRINTS" id="PR00950">
    <property type="entry name" value="TYPE3IMSPROT"/>
</dbReference>
<dbReference type="Pfam" id="PF01312">
    <property type="entry name" value="Bac_export_2"/>
    <property type="match status" value="1"/>
</dbReference>
<keyword evidence="3" id="KW-0812">Transmembrane</keyword>
<dbReference type="SUPFAM" id="SSF160544">
    <property type="entry name" value="EscU C-terminal domain-like"/>
    <property type="match status" value="1"/>
</dbReference>
<dbReference type="InterPro" id="IPR006135">
    <property type="entry name" value="T3SS_substrate_exporter"/>
</dbReference>
<comment type="similarity">
    <text evidence="1">Belongs to the type III secretion exporter family.</text>
</comment>
<feature type="transmembrane region" description="Helical" evidence="3">
    <location>
        <begin position="148"/>
        <end position="167"/>
    </location>
</feature>
<protein>
    <submittedName>
        <fullName evidence="4">Flagellar type III secretion system protein FlhB</fullName>
    </submittedName>
</protein>
<dbReference type="InterPro" id="IPR029025">
    <property type="entry name" value="T3SS_substrate_exporter_C"/>
</dbReference>
<keyword evidence="5" id="KW-1185">Reference proteome</keyword>
<evidence type="ECO:0000256" key="3">
    <source>
        <dbReference type="SAM" id="Phobius"/>
    </source>
</evidence>
<gene>
    <name evidence="4" type="primary">flhB</name>
    <name evidence="4" type="ORF">GR316_06425</name>
</gene>